<gene>
    <name evidence="9" type="ORF">SAMN04487954_11744</name>
</gene>
<feature type="transmembrane region" description="Helical" evidence="7">
    <location>
        <begin position="307"/>
        <end position="329"/>
    </location>
</feature>
<dbReference type="AlphaFoldDB" id="A0A1G9C750"/>
<evidence type="ECO:0000256" key="1">
    <source>
        <dbReference type="ARBA" id="ARBA00004651"/>
    </source>
</evidence>
<feature type="transmembrane region" description="Helical" evidence="7">
    <location>
        <begin position="253"/>
        <end position="271"/>
    </location>
</feature>
<evidence type="ECO:0000256" key="3">
    <source>
        <dbReference type="ARBA" id="ARBA00022475"/>
    </source>
</evidence>
<dbReference type="CDD" id="cd17472">
    <property type="entry name" value="MFS_YajR_like"/>
    <property type="match status" value="1"/>
</dbReference>
<dbReference type="InterPro" id="IPR020846">
    <property type="entry name" value="MFS_dom"/>
</dbReference>
<dbReference type="GO" id="GO:0022857">
    <property type="term" value="F:transmembrane transporter activity"/>
    <property type="evidence" value="ECO:0007669"/>
    <property type="project" value="InterPro"/>
</dbReference>
<evidence type="ECO:0000256" key="2">
    <source>
        <dbReference type="ARBA" id="ARBA00022448"/>
    </source>
</evidence>
<dbReference type="OrthoDB" id="9764259at2"/>
<accession>A0A1G9C750</accession>
<keyword evidence="2" id="KW-0813">Transport</keyword>
<feature type="domain" description="Major facilitator superfamily (MFS) profile" evidence="8">
    <location>
        <begin position="1"/>
        <end position="395"/>
    </location>
</feature>
<proteinExistence type="predicted"/>
<feature type="transmembrane region" description="Helical" evidence="7">
    <location>
        <begin position="283"/>
        <end position="301"/>
    </location>
</feature>
<dbReference type="GO" id="GO:0005886">
    <property type="term" value="C:plasma membrane"/>
    <property type="evidence" value="ECO:0007669"/>
    <property type="project" value="UniProtKB-SubCell"/>
</dbReference>
<name>A0A1G9C750_9GAMM</name>
<dbReference type="Gene3D" id="3.30.70.100">
    <property type="match status" value="1"/>
</dbReference>
<evidence type="ECO:0000256" key="6">
    <source>
        <dbReference type="ARBA" id="ARBA00023136"/>
    </source>
</evidence>
<keyword evidence="4 7" id="KW-0812">Transmembrane</keyword>
<dbReference type="Proteomes" id="UP000198525">
    <property type="component" value="Unassembled WGS sequence"/>
</dbReference>
<feature type="transmembrane region" description="Helical" evidence="7">
    <location>
        <begin position="223"/>
        <end position="241"/>
    </location>
</feature>
<dbReference type="EMBL" id="FNES01000017">
    <property type="protein sequence ID" value="SDK47480.1"/>
    <property type="molecule type" value="Genomic_DNA"/>
</dbReference>
<dbReference type="InterPro" id="IPR036259">
    <property type="entry name" value="MFS_trans_sf"/>
</dbReference>
<feature type="transmembrane region" description="Helical" evidence="7">
    <location>
        <begin position="168"/>
        <end position="188"/>
    </location>
</feature>
<keyword evidence="5 7" id="KW-1133">Transmembrane helix</keyword>
<keyword evidence="6 7" id="KW-0472">Membrane</keyword>
<evidence type="ECO:0000256" key="7">
    <source>
        <dbReference type="SAM" id="Phobius"/>
    </source>
</evidence>
<dbReference type="PANTHER" id="PTHR23517:SF2">
    <property type="entry name" value="MULTIDRUG RESISTANCE PROTEIN MDTH"/>
    <property type="match status" value="1"/>
</dbReference>
<protein>
    <submittedName>
        <fullName evidence="9">Predicted arabinose efflux permease, MFS family</fullName>
    </submittedName>
</protein>
<dbReference type="InterPro" id="IPR050171">
    <property type="entry name" value="MFS_Transporters"/>
</dbReference>
<dbReference type="Gene3D" id="1.20.1250.20">
    <property type="entry name" value="MFS general substrate transporter like domains"/>
    <property type="match status" value="1"/>
</dbReference>
<dbReference type="InterPro" id="IPR011701">
    <property type="entry name" value="MFS"/>
</dbReference>
<feature type="transmembrane region" description="Helical" evidence="7">
    <location>
        <begin position="138"/>
        <end position="162"/>
    </location>
</feature>
<feature type="transmembrane region" description="Helical" evidence="7">
    <location>
        <begin position="47"/>
        <end position="70"/>
    </location>
</feature>
<organism evidence="9 10">
    <name type="scientific">Billgrantia gudaonensis</name>
    <dbReference type="NCBI Taxonomy" id="376427"/>
    <lineage>
        <taxon>Bacteria</taxon>
        <taxon>Pseudomonadati</taxon>
        <taxon>Pseudomonadota</taxon>
        <taxon>Gammaproteobacteria</taxon>
        <taxon>Oceanospirillales</taxon>
        <taxon>Halomonadaceae</taxon>
        <taxon>Billgrantia</taxon>
    </lineage>
</organism>
<evidence type="ECO:0000256" key="4">
    <source>
        <dbReference type="ARBA" id="ARBA00022692"/>
    </source>
</evidence>
<feature type="transmembrane region" description="Helical" evidence="7">
    <location>
        <begin position="20"/>
        <end position="41"/>
    </location>
</feature>
<feature type="transmembrane region" description="Helical" evidence="7">
    <location>
        <begin position="82"/>
        <end position="100"/>
    </location>
</feature>
<comment type="subcellular location">
    <subcellularLocation>
        <location evidence="1">Cell membrane</location>
        <topology evidence="1">Multi-pass membrane protein</topology>
    </subcellularLocation>
</comment>
<feature type="transmembrane region" description="Helical" evidence="7">
    <location>
        <begin position="369"/>
        <end position="388"/>
    </location>
</feature>
<evidence type="ECO:0000313" key="10">
    <source>
        <dbReference type="Proteomes" id="UP000198525"/>
    </source>
</evidence>
<reference evidence="9 10" key="1">
    <citation type="submission" date="2016-10" db="EMBL/GenBank/DDBJ databases">
        <authorList>
            <person name="de Groot N.N."/>
        </authorList>
    </citation>
    <scope>NUCLEOTIDE SEQUENCE [LARGE SCALE GENOMIC DNA]</scope>
    <source>
        <strain evidence="9 10">CGMCC 1.6133</strain>
    </source>
</reference>
<dbReference type="PROSITE" id="PS50850">
    <property type="entry name" value="MFS"/>
    <property type="match status" value="1"/>
</dbReference>
<dbReference type="PANTHER" id="PTHR23517">
    <property type="entry name" value="RESISTANCE PROTEIN MDTM, PUTATIVE-RELATED-RELATED"/>
    <property type="match status" value="1"/>
</dbReference>
<dbReference type="STRING" id="376427.SAMN04487954_11744"/>
<evidence type="ECO:0000256" key="5">
    <source>
        <dbReference type="ARBA" id="ARBA00022989"/>
    </source>
</evidence>
<feature type="transmembrane region" description="Helical" evidence="7">
    <location>
        <begin position="341"/>
        <end position="363"/>
    </location>
</feature>
<dbReference type="RefSeq" id="WP_089688499.1">
    <property type="nucleotide sequence ID" value="NZ_FNES01000017.1"/>
</dbReference>
<sequence length="474" mass="50005">MRKVSGLLLAAERRAITGLAGLYATRMLGLFMVLPVLALHADDLAGATPLLVGLALGIYGLTQAILQIPFGVLSDRLGRKPVIAVGLLLFLLGSVVAANAETIAAVIVGRCLQGSGAVAAAIMALLADQTREQVRTAAMATIGLSIGVAFAVAMVLGPWLAASFGLATVFWFTAGLAVLGLAVLWKLVPPAPRRLRHRDVGMDRRQLADIVTRADLWRLDMSIFALHLVLMAIFVAVPFRLVEAGIPADRHGLTYLGVMALAFIGMVPLVIVAEKRQRMKGMCLLAIAAIAVSLFGLAGLAGSGMALFAWLLVFFIGFNLLEATLPSMISKLAPAGAKGTAMGIYSTSQFLGAFLGGVMGGFLAQQWGLAAVFLGAGALTLVWGALMLGMPTPPHLASEVVALDADQPEDALETLMTRFAEVAGVEDVLVVPEERLAYLKVDRQRLDEQALARLTCSPQHADEESGTLRQQPRS</sequence>
<dbReference type="Pfam" id="PF07690">
    <property type="entry name" value="MFS_1"/>
    <property type="match status" value="1"/>
</dbReference>
<evidence type="ECO:0000313" key="9">
    <source>
        <dbReference type="EMBL" id="SDK47480.1"/>
    </source>
</evidence>
<dbReference type="SUPFAM" id="SSF103473">
    <property type="entry name" value="MFS general substrate transporter"/>
    <property type="match status" value="1"/>
</dbReference>
<keyword evidence="3" id="KW-1003">Cell membrane</keyword>
<keyword evidence="10" id="KW-1185">Reference proteome</keyword>
<evidence type="ECO:0000259" key="8">
    <source>
        <dbReference type="PROSITE" id="PS50850"/>
    </source>
</evidence>